<dbReference type="Gene3D" id="3.30.450.20">
    <property type="entry name" value="PAS domain"/>
    <property type="match status" value="2"/>
</dbReference>
<evidence type="ECO:0000259" key="11">
    <source>
        <dbReference type="PROSITE" id="PS50111"/>
    </source>
</evidence>
<evidence type="ECO:0000256" key="4">
    <source>
        <dbReference type="ARBA" id="ARBA00022692"/>
    </source>
</evidence>
<evidence type="ECO:0000259" key="12">
    <source>
        <dbReference type="PROSITE" id="PS50885"/>
    </source>
</evidence>
<dbReference type="EMBL" id="AP024488">
    <property type="protein sequence ID" value="BCS98687.1"/>
    <property type="molecule type" value="Genomic_DNA"/>
</dbReference>
<dbReference type="InterPro" id="IPR033479">
    <property type="entry name" value="dCache_1"/>
</dbReference>
<evidence type="ECO:0000256" key="2">
    <source>
        <dbReference type="ARBA" id="ARBA00022475"/>
    </source>
</evidence>
<keyword evidence="6 10" id="KW-0472">Membrane</keyword>
<evidence type="ECO:0000256" key="3">
    <source>
        <dbReference type="ARBA" id="ARBA00022500"/>
    </source>
</evidence>
<dbReference type="Pfam" id="PF00672">
    <property type="entry name" value="HAMP"/>
    <property type="match status" value="1"/>
</dbReference>
<protein>
    <submittedName>
        <fullName evidence="13">Chemotaxis protein</fullName>
    </submittedName>
</protein>
<dbReference type="Gene3D" id="1.10.287.950">
    <property type="entry name" value="Methyl-accepting chemotaxis protein"/>
    <property type="match status" value="1"/>
</dbReference>
<dbReference type="InterPro" id="IPR004090">
    <property type="entry name" value="Chemotax_Me-accpt_rcpt"/>
</dbReference>
<dbReference type="Proteomes" id="UP001320148">
    <property type="component" value="Chromosome"/>
</dbReference>
<dbReference type="Gene3D" id="6.10.340.10">
    <property type="match status" value="1"/>
</dbReference>
<dbReference type="CDD" id="cd11386">
    <property type="entry name" value="MCP_signal"/>
    <property type="match status" value="1"/>
</dbReference>
<dbReference type="PANTHER" id="PTHR32089:SF112">
    <property type="entry name" value="LYSOZYME-LIKE PROTEIN-RELATED"/>
    <property type="match status" value="1"/>
</dbReference>
<proteinExistence type="inferred from homology"/>
<dbReference type="SMART" id="SM00283">
    <property type="entry name" value="MA"/>
    <property type="match status" value="1"/>
</dbReference>
<dbReference type="CDD" id="cd12913">
    <property type="entry name" value="PDC1_MCP_like"/>
    <property type="match status" value="1"/>
</dbReference>
<dbReference type="PROSITE" id="PS50885">
    <property type="entry name" value="HAMP"/>
    <property type="match status" value="1"/>
</dbReference>
<evidence type="ECO:0000256" key="9">
    <source>
        <dbReference type="PROSITE-ProRule" id="PRU00284"/>
    </source>
</evidence>
<keyword evidence="7 9" id="KW-0807">Transducer</keyword>
<evidence type="ECO:0000256" key="5">
    <source>
        <dbReference type="ARBA" id="ARBA00022989"/>
    </source>
</evidence>
<keyword evidence="3" id="KW-0145">Chemotaxis</keyword>
<evidence type="ECO:0000256" key="8">
    <source>
        <dbReference type="ARBA" id="ARBA00029447"/>
    </source>
</evidence>
<dbReference type="PROSITE" id="PS50111">
    <property type="entry name" value="CHEMOTAXIS_TRANSDUC_2"/>
    <property type="match status" value="1"/>
</dbReference>
<comment type="similarity">
    <text evidence="8">Belongs to the methyl-accepting chemotaxis (MCP) protein family.</text>
</comment>
<feature type="transmembrane region" description="Helical" evidence="10">
    <location>
        <begin position="321"/>
        <end position="342"/>
    </location>
</feature>
<accession>A0ABN6FAE5</accession>
<dbReference type="CDD" id="cd06225">
    <property type="entry name" value="HAMP"/>
    <property type="match status" value="1"/>
</dbReference>
<dbReference type="SMART" id="SM00304">
    <property type="entry name" value="HAMP"/>
    <property type="match status" value="1"/>
</dbReference>
<dbReference type="SUPFAM" id="SSF58104">
    <property type="entry name" value="Methyl-accepting chemotaxis protein (MCP) signaling domain"/>
    <property type="match status" value="1"/>
</dbReference>
<evidence type="ECO:0000256" key="1">
    <source>
        <dbReference type="ARBA" id="ARBA00004651"/>
    </source>
</evidence>
<comment type="subcellular location">
    <subcellularLocation>
        <location evidence="1">Cell membrane</location>
        <topology evidence="1">Multi-pass membrane protein</topology>
    </subcellularLocation>
</comment>
<name>A0ABN6FAE5_9BACT</name>
<feature type="domain" description="Methyl-accepting transducer" evidence="11">
    <location>
        <begin position="414"/>
        <end position="650"/>
    </location>
</feature>
<feature type="domain" description="HAMP" evidence="12">
    <location>
        <begin position="343"/>
        <end position="395"/>
    </location>
</feature>
<keyword evidence="4 10" id="KW-0812">Transmembrane</keyword>
<evidence type="ECO:0000256" key="7">
    <source>
        <dbReference type="ARBA" id="ARBA00023224"/>
    </source>
</evidence>
<dbReference type="PRINTS" id="PR00260">
    <property type="entry name" value="CHEMTRNSDUCR"/>
</dbReference>
<dbReference type="PANTHER" id="PTHR32089">
    <property type="entry name" value="METHYL-ACCEPTING CHEMOTAXIS PROTEIN MCPB"/>
    <property type="match status" value="1"/>
</dbReference>
<evidence type="ECO:0000313" key="14">
    <source>
        <dbReference type="Proteomes" id="UP001320148"/>
    </source>
</evidence>
<reference evidence="13 14" key="1">
    <citation type="submission" date="2021-02" db="EMBL/GenBank/DDBJ databases">
        <title>Complete genome of Desulfoluna sp. strain ASN36.</title>
        <authorList>
            <person name="Takahashi A."/>
            <person name="Kojima H."/>
            <person name="Fukui M."/>
        </authorList>
    </citation>
    <scope>NUCLEOTIDE SEQUENCE [LARGE SCALE GENOMIC DNA]</scope>
    <source>
        <strain evidence="13 14">ASN36</strain>
    </source>
</reference>
<keyword evidence="5 10" id="KW-1133">Transmembrane helix</keyword>
<dbReference type="Pfam" id="PF00015">
    <property type="entry name" value="MCPsignal"/>
    <property type="match status" value="1"/>
</dbReference>
<organism evidence="13 14">
    <name type="scientific">Desulfoluna limicola</name>
    <dbReference type="NCBI Taxonomy" id="2810562"/>
    <lineage>
        <taxon>Bacteria</taxon>
        <taxon>Pseudomonadati</taxon>
        <taxon>Thermodesulfobacteriota</taxon>
        <taxon>Desulfobacteria</taxon>
        <taxon>Desulfobacterales</taxon>
        <taxon>Desulfolunaceae</taxon>
        <taxon>Desulfoluna</taxon>
    </lineage>
</organism>
<sequence length="686" mass="72548">MLKNMNLKLKMLLYIGVVAFLSFAVTIGVVAVKVGEMAEENAQENSAEVANRYSGMLKAELEVAMDATRTLALTFEGLKNSGQVPDRMVLDEVMKQVLEGTPSILAVWTCWEPDALDSRDSEFVNAPGHDATGRYVPYWSRSGGGKSVVPLEGYEVAGAGAFYQVPKRTGEETVIEPYMYPVGGKDVLITSLCVPIHFNGKVVGVVGTDMSLESLHERFSGIKVFDSGYVSVISNGGLYVSHPKSSRIGQPFLKSDPWAEPFMADLKSGDGFATKSYSKSLGEYVERTCAPVGIGGSNTPWGVLVSAPFSQVFAKATRLKYLCIGIGTLAMLALLTTLYFIVNSITGPIKKGVTFAEIMATGDFSQSLEISQNDEVGKLADSLNNMTSNLGGMIKEITSGVETLSTSSSGLAAISEQMSQGASETSEKSETVAAAAEEMSVSMTSIAAAMEQATTNVSMVATATEEMTSTITEVARNTESARSIADTAVTEAKTASDKIDELGEAAREIGKVTETITDISAQTNLLALNATIEAARAGEAGKGFAVVATEIKELARLTSEATLDIRGRIVGIQQATSVSVASIEAVTKIIDDINEIVSTTATAVEEQAVTTQEIAGNVAQASLGLSEINESVAQSSKVSEEITVDISEVNRQSMEMTNSSATVSMNAGELLTLADKLKEMVATFKV</sequence>
<evidence type="ECO:0000313" key="13">
    <source>
        <dbReference type="EMBL" id="BCS98687.1"/>
    </source>
</evidence>
<dbReference type="Pfam" id="PF02743">
    <property type="entry name" value="dCache_1"/>
    <property type="match status" value="1"/>
</dbReference>
<evidence type="ECO:0000256" key="6">
    <source>
        <dbReference type="ARBA" id="ARBA00023136"/>
    </source>
</evidence>
<dbReference type="InterPro" id="IPR003660">
    <property type="entry name" value="HAMP_dom"/>
</dbReference>
<keyword evidence="14" id="KW-1185">Reference proteome</keyword>
<evidence type="ECO:0000256" key="10">
    <source>
        <dbReference type="SAM" id="Phobius"/>
    </source>
</evidence>
<dbReference type="InterPro" id="IPR004089">
    <property type="entry name" value="MCPsignal_dom"/>
</dbReference>
<gene>
    <name evidence="13" type="ORF">DSLASN_43190</name>
</gene>
<feature type="transmembrane region" description="Helical" evidence="10">
    <location>
        <begin position="12"/>
        <end position="32"/>
    </location>
</feature>
<keyword evidence="2" id="KW-1003">Cell membrane</keyword>